<name>A0ABP4N603_9ACTN</name>
<dbReference type="PIRSF" id="PIRSF006241">
    <property type="entry name" value="HyI"/>
    <property type="match status" value="1"/>
</dbReference>
<evidence type="ECO:0000256" key="2">
    <source>
        <dbReference type="PIRNR" id="PIRNR006241"/>
    </source>
</evidence>
<dbReference type="Gene3D" id="3.20.20.150">
    <property type="entry name" value="Divalent-metal-dependent TIM barrel enzymes"/>
    <property type="match status" value="1"/>
</dbReference>
<reference evidence="5" key="1">
    <citation type="journal article" date="2019" name="Int. J. Syst. Evol. Microbiol.">
        <title>The Global Catalogue of Microorganisms (GCM) 10K type strain sequencing project: providing services to taxonomists for standard genome sequencing and annotation.</title>
        <authorList>
            <consortium name="The Broad Institute Genomics Platform"/>
            <consortium name="The Broad Institute Genome Sequencing Center for Infectious Disease"/>
            <person name="Wu L."/>
            <person name="Ma J."/>
        </authorList>
    </citation>
    <scope>NUCLEOTIDE SEQUENCE [LARGE SCALE GENOMIC DNA]</scope>
    <source>
        <strain evidence="5">JCM 15572</strain>
    </source>
</reference>
<evidence type="ECO:0000256" key="1">
    <source>
        <dbReference type="ARBA" id="ARBA00023235"/>
    </source>
</evidence>
<dbReference type="InterPro" id="IPR013022">
    <property type="entry name" value="Xyl_isomerase-like_TIM-brl"/>
</dbReference>
<keyword evidence="5" id="KW-1185">Reference proteome</keyword>
<dbReference type="InterPro" id="IPR050417">
    <property type="entry name" value="Sugar_Epim/Isomerase"/>
</dbReference>
<protein>
    <submittedName>
        <fullName evidence="4">TIM barrel protein</fullName>
    </submittedName>
</protein>
<comment type="caution">
    <text evidence="4">The sequence shown here is derived from an EMBL/GenBank/DDBJ whole genome shotgun (WGS) entry which is preliminary data.</text>
</comment>
<feature type="domain" description="Xylose isomerase-like TIM barrel" evidence="3">
    <location>
        <begin position="25"/>
        <end position="263"/>
    </location>
</feature>
<proteinExistence type="inferred from homology"/>
<dbReference type="PANTHER" id="PTHR43489">
    <property type="entry name" value="ISOMERASE"/>
    <property type="match status" value="1"/>
</dbReference>
<organism evidence="4 5">
    <name type="scientific">Kribbella hippodromi</name>
    <dbReference type="NCBI Taxonomy" id="434347"/>
    <lineage>
        <taxon>Bacteria</taxon>
        <taxon>Bacillati</taxon>
        <taxon>Actinomycetota</taxon>
        <taxon>Actinomycetes</taxon>
        <taxon>Propionibacteriales</taxon>
        <taxon>Kribbellaceae</taxon>
        <taxon>Kribbella</taxon>
    </lineage>
</organism>
<evidence type="ECO:0000313" key="5">
    <source>
        <dbReference type="Proteomes" id="UP001501705"/>
    </source>
</evidence>
<keyword evidence="1 2" id="KW-0413">Isomerase</keyword>
<evidence type="ECO:0000259" key="3">
    <source>
        <dbReference type="Pfam" id="PF01261"/>
    </source>
</evidence>
<dbReference type="Proteomes" id="UP001501705">
    <property type="component" value="Unassembled WGS sequence"/>
</dbReference>
<comment type="similarity">
    <text evidence="2">Belongs to the hyi family.</text>
</comment>
<dbReference type="InterPro" id="IPR026040">
    <property type="entry name" value="HyI-like"/>
</dbReference>
<sequence>MDYRGLELSANVSMLFTELPYPDRFAAAAQAGFRVVESWWPFADPDPSPAELDDFLRTISAAGVSLGALNFYGGDLPTGERGVASHPDRQEQLAANVRAMVGIAERTGCRLFNLLYGQLDVRWSPEDQAKTAVDAIRSAASAVDAVGGTVLIEPLTKGLNGSYPLLTADDVLELLNGPLHDVENLSLLFDTFHLGSNGVDLVATASTVPVAHVQLADSPGRGEPGSGTLPIDETLDALTAAGYQGAAACEYNPTTNTHTSLTWTHRSSR</sequence>
<dbReference type="PANTHER" id="PTHR43489:SF6">
    <property type="entry name" value="HYDROXYPYRUVATE ISOMERASE-RELATED"/>
    <property type="match status" value="1"/>
</dbReference>
<evidence type="ECO:0000313" key="4">
    <source>
        <dbReference type="EMBL" id="GAA1555612.1"/>
    </source>
</evidence>
<dbReference type="EMBL" id="BAAAPH010000003">
    <property type="protein sequence ID" value="GAA1555612.1"/>
    <property type="molecule type" value="Genomic_DNA"/>
</dbReference>
<accession>A0ABP4N603</accession>
<dbReference type="Pfam" id="PF01261">
    <property type="entry name" value="AP_endonuc_2"/>
    <property type="match status" value="1"/>
</dbReference>
<dbReference type="RefSeq" id="WP_344232183.1">
    <property type="nucleotide sequence ID" value="NZ_BAAAPH010000003.1"/>
</dbReference>
<dbReference type="SUPFAM" id="SSF51658">
    <property type="entry name" value="Xylose isomerase-like"/>
    <property type="match status" value="1"/>
</dbReference>
<gene>
    <name evidence="4" type="ORF">GCM10009804_10600</name>
</gene>
<dbReference type="InterPro" id="IPR036237">
    <property type="entry name" value="Xyl_isomerase-like_sf"/>
</dbReference>